<evidence type="ECO:0000313" key="1">
    <source>
        <dbReference type="EMBL" id="SBT03070.1"/>
    </source>
</evidence>
<proteinExistence type="predicted"/>
<accession>A0A1A8XCY4</accession>
<protein>
    <submittedName>
        <fullName evidence="1">Uncharacterized protein</fullName>
    </submittedName>
</protein>
<keyword evidence="2" id="KW-1185">Reference proteome</keyword>
<dbReference type="Proteomes" id="UP000199169">
    <property type="component" value="Unassembled WGS sequence"/>
</dbReference>
<reference evidence="1 2" key="1">
    <citation type="submission" date="2016-06" db="EMBL/GenBank/DDBJ databases">
        <authorList>
            <person name="Kjaerup R.B."/>
            <person name="Dalgaard T.S."/>
            <person name="Juul-Madsen H.R."/>
        </authorList>
    </citation>
    <scope>NUCLEOTIDE SEQUENCE [LARGE SCALE GENOMIC DNA]</scope>
    <source>
        <strain evidence="1">3</strain>
    </source>
</reference>
<organism evidence="1 2">
    <name type="scientific">Candidatus Accumulibacter aalborgensis</name>
    <dbReference type="NCBI Taxonomy" id="1860102"/>
    <lineage>
        <taxon>Bacteria</taxon>
        <taxon>Pseudomonadati</taxon>
        <taxon>Pseudomonadota</taxon>
        <taxon>Betaproteobacteria</taxon>
        <taxon>Candidatus Accumulibacter</taxon>
    </lineage>
</organism>
<gene>
    <name evidence="1" type="ORF">ACCAA_10023</name>
</gene>
<dbReference type="AlphaFoldDB" id="A0A1A8XCY4"/>
<name>A0A1A8XCY4_9PROT</name>
<dbReference type="EMBL" id="FLQX01000001">
    <property type="protein sequence ID" value="SBT03070.1"/>
    <property type="molecule type" value="Genomic_DNA"/>
</dbReference>
<dbReference type="STRING" id="1860102.ACCAA_10023"/>
<evidence type="ECO:0000313" key="2">
    <source>
        <dbReference type="Proteomes" id="UP000199169"/>
    </source>
</evidence>
<sequence length="101" mass="10827">MKIQGWHTYASGLPADRCVRGPFDDTAALLKTQLGCIMTVDRTAADQRDTAPALPKLIVGNPCRCSAKDFCCCLFACSLRLLRRGPPNRSPSSPVSASSVT</sequence>